<dbReference type="EMBL" id="KY914485">
    <property type="protein sequence ID" value="ARK07972.1"/>
    <property type="molecule type" value="Genomic_DNA"/>
</dbReference>
<evidence type="ECO:0000256" key="1">
    <source>
        <dbReference type="SAM" id="MobiDB-lite"/>
    </source>
</evidence>
<accession>A0A1W6DYV8</accession>
<sequence>MSKECKMPSLFEGDIVQLDEAYRIRVNAKGEKRKIKRCPMGYKPGPDGQSCVKIGAQEKISRKKGAIRGNRKKVGQWKRIERKKKKAMARRKQYGL</sequence>
<evidence type="ECO:0000313" key="3">
    <source>
        <dbReference type="Proteomes" id="UP000221506"/>
    </source>
</evidence>
<name>A0A1W6DYV8_9CAUD</name>
<evidence type="ECO:0000313" key="2">
    <source>
        <dbReference type="EMBL" id="ARK07972.1"/>
    </source>
</evidence>
<feature type="region of interest" description="Disordered" evidence="1">
    <location>
        <begin position="69"/>
        <end position="96"/>
    </location>
</feature>
<protein>
    <submittedName>
        <fullName evidence="2">Putative prohead core protein</fullName>
    </submittedName>
</protein>
<organism evidence="2 3">
    <name type="scientific">Aeromonas phage phiA8-29</name>
    <dbReference type="NCBI Taxonomy" id="1978922"/>
    <lineage>
        <taxon>Viruses</taxon>
        <taxon>Duplodnaviria</taxon>
        <taxon>Heunggongvirae</taxon>
        <taxon>Uroviricota</taxon>
        <taxon>Caudoviricetes</taxon>
        <taxon>Pantevenvirales</taxon>
        <taxon>Ackermannviridae</taxon>
        <taxon>Tedavirus</taxon>
        <taxon>Tedavirus A829</taxon>
    </lineage>
</organism>
<dbReference type="Proteomes" id="UP000221506">
    <property type="component" value="Segment"/>
</dbReference>
<reference evidence="2 3" key="1">
    <citation type="submission" date="2017-04" db="EMBL/GenBank/DDBJ databases">
        <title>Complete genome sequence and characterization of temperature-dependent bacteriophage phiA8-29 infecting Aeromonas.</title>
        <authorList>
            <person name="He Y."/>
            <person name="Yang H."/>
        </authorList>
    </citation>
    <scope>NUCLEOTIDE SEQUENCE [LARGE SCALE GENOMIC DNA]</scope>
</reference>
<gene>
    <name evidence="2" type="ORF">phiA829_152</name>
</gene>
<keyword evidence="3" id="KW-1185">Reference proteome</keyword>
<proteinExistence type="predicted"/>